<proteinExistence type="predicted"/>
<name>X0XRC5_9ZZZZ</name>
<gene>
    <name evidence="1" type="ORF">S01H1_48286</name>
</gene>
<reference evidence="1" key="1">
    <citation type="journal article" date="2014" name="Front. Microbiol.">
        <title>High frequency of phylogenetically diverse reductive dehalogenase-homologous genes in deep subseafloor sedimentary metagenomes.</title>
        <authorList>
            <person name="Kawai M."/>
            <person name="Futagami T."/>
            <person name="Toyoda A."/>
            <person name="Takaki Y."/>
            <person name="Nishi S."/>
            <person name="Hori S."/>
            <person name="Arai W."/>
            <person name="Tsubouchi T."/>
            <person name="Morono Y."/>
            <person name="Uchiyama I."/>
            <person name="Ito T."/>
            <person name="Fujiyama A."/>
            <person name="Inagaki F."/>
            <person name="Takami H."/>
        </authorList>
    </citation>
    <scope>NUCLEOTIDE SEQUENCE</scope>
    <source>
        <strain evidence="1">Expedition CK06-06</strain>
    </source>
</reference>
<protein>
    <submittedName>
        <fullName evidence="1">Uncharacterized protein</fullName>
    </submittedName>
</protein>
<evidence type="ECO:0000313" key="1">
    <source>
        <dbReference type="EMBL" id="GAG27421.1"/>
    </source>
</evidence>
<accession>X0XRC5</accession>
<sequence length="54" mass="6028">MGFRLAGTLVYKITAKTNGINPMEMMVNYALKGKMNETDIKRDVILILKNGVVI</sequence>
<comment type="caution">
    <text evidence="1">The sequence shown here is derived from an EMBL/GenBank/DDBJ whole genome shotgun (WGS) entry which is preliminary data.</text>
</comment>
<dbReference type="EMBL" id="BARS01031003">
    <property type="protein sequence ID" value="GAG27421.1"/>
    <property type="molecule type" value="Genomic_DNA"/>
</dbReference>
<organism evidence="1">
    <name type="scientific">marine sediment metagenome</name>
    <dbReference type="NCBI Taxonomy" id="412755"/>
    <lineage>
        <taxon>unclassified sequences</taxon>
        <taxon>metagenomes</taxon>
        <taxon>ecological metagenomes</taxon>
    </lineage>
</organism>
<dbReference type="AlphaFoldDB" id="X0XRC5"/>